<dbReference type="EMBL" id="JTDK01000006">
    <property type="protein sequence ID" value="KHK99007.1"/>
    <property type="molecule type" value="Genomic_DNA"/>
</dbReference>
<evidence type="ECO:0000313" key="7">
    <source>
        <dbReference type="EMBL" id="KHK99007.1"/>
    </source>
</evidence>
<feature type="transmembrane region" description="Helical" evidence="6">
    <location>
        <begin position="215"/>
        <end position="237"/>
    </location>
</feature>
<feature type="transmembrane region" description="Helical" evidence="6">
    <location>
        <begin position="303"/>
        <end position="328"/>
    </location>
</feature>
<keyword evidence="3 6" id="KW-0812">Transmembrane</keyword>
<evidence type="ECO:0000256" key="2">
    <source>
        <dbReference type="ARBA" id="ARBA00022475"/>
    </source>
</evidence>
<feature type="transmembrane region" description="Helical" evidence="6">
    <location>
        <begin position="340"/>
        <end position="364"/>
    </location>
</feature>
<comment type="subcellular location">
    <subcellularLocation>
        <location evidence="1">Cell membrane</location>
        <topology evidence="1">Multi-pass membrane protein</topology>
    </subcellularLocation>
</comment>
<keyword evidence="4 6" id="KW-1133">Transmembrane helix</keyword>
<feature type="transmembrane region" description="Helical" evidence="6">
    <location>
        <begin position="277"/>
        <end position="297"/>
    </location>
</feature>
<sequence>MAAPAFRRLWLAGVVSDTGDWFLFVALPLVVLRLSGSAAGASLAFVLELAPTVVLAPVAARLAVRFDRRLLMVCTNLGQALALVPLVFVHEASQLPIVYVVIAAHASLAALFEPAKNSLLPALVDEDQLVSANGLVGLGQNLGRLVGGPLGGVALAAGGLPLVAAVDAASFVVSAVLIASLPRGAGRRIAPAPEAETDATPGVLAAFRLLPLRPVFLIVSLASVAQGMFLVLFLLFVTGPLEGTAADVGVLRGVQAVGAILAGLALGFLARGATPRALTVGSVLAFGLLSLITWNLPRLTTELWPYVVLFAVVGAPGVVMMTGVVSVLQTSAPARSLPAAFAALGLIAAVGQAAGILIAGLAGIPGLLQPLLDVQAALYLCTGVVGLVWLRRPAPAKTALSRP</sequence>
<keyword evidence="5 6" id="KW-0472">Membrane</keyword>
<evidence type="ECO:0000256" key="5">
    <source>
        <dbReference type="ARBA" id="ARBA00023136"/>
    </source>
</evidence>
<evidence type="ECO:0000256" key="6">
    <source>
        <dbReference type="SAM" id="Phobius"/>
    </source>
</evidence>
<dbReference type="AlphaFoldDB" id="A0A0B2ABN6"/>
<feature type="transmembrane region" description="Helical" evidence="6">
    <location>
        <begin position="9"/>
        <end position="32"/>
    </location>
</feature>
<organism evidence="7 8">
    <name type="scientific">Microbacterium mangrovi</name>
    <dbReference type="NCBI Taxonomy" id="1348253"/>
    <lineage>
        <taxon>Bacteria</taxon>
        <taxon>Bacillati</taxon>
        <taxon>Actinomycetota</taxon>
        <taxon>Actinomycetes</taxon>
        <taxon>Micrococcales</taxon>
        <taxon>Microbacteriaceae</taxon>
        <taxon>Microbacterium</taxon>
    </lineage>
</organism>
<protein>
    <recommendedName>
        <fullName evidence="9">Major facilitator superfamily (MFS) profile domain-containing protein</fullName>
    </recommendedName>
</protein>
<dbReference type="PANTHER" id="PTHR23513:SF6">
    <property type="entry name" value="MAJOR FACILITATOR SUPERFAMILY ASSOCIATED DOMAIN-CONTAINING PROTEIN"/>
    <property type="match status" value="1"/>
</dbReference>
<dbReference type="STRING" id="1348253.LK09_06285"/>
<proteinExistence type="predicted"/>
<dbReference type="PANTHER" id="PTHR23513">
    <property type="entry name" value="INTEGRAL MEMBRANE EFFLUX PROTEIN-RELATED"/>
    <property type="match status" value="1"/>
</dbReference>
<accession>A0A0B2ABN6</accession>
<keyword evidence="8" id="KW-1185">Reference proteome</keyword>
<feature type="transmembrane region" description="Helical" evidence="6">
    <location>
        <begin position="370"/>
        <end position="390"/>
    </location>
</feature>
<dbReference type="InterPro" id="IPR011701">
    <property type="entry name" value="MFS"/>
</dbReference>
<evidence type="ECO:0000256" key="4">
    <source>
        <dbReference type="ARBA" id="ARBA00022989"/>
    </source>
</evidence>
<evidence type="ECO:0000256" key="1">
    <source>
        <dbReference type="ARBA" id="ARBA00004651"/>
    </source>
</evidence>
<dbReference type="Gene3D" id="1.20.1250.20">
    <property type="entry name" value="MFS general substrate transporter like domains"/>
    <property type="match status" value="1"/>
</dbReference>
<dbReference type="GO" id="GO:0022857">
    <property type="term" value="F:transmembrane transporter activity"/>
    <property type="evidence" value="ECO:0007669"/>
    <property type="project" value="InterPro"/>
</dbReference>
<dbReference type="InterPro" id="IPR036259">
    <property type="entry name" value="MFS_trans_sf"/>
</dbReference>
<feature type="transmembrane region" description="Helical" evidence="6">
    <location>
        <begin position="249"/>
        <end position="270"/>
    </location>
</feature>
<keyword evidence="2" id="KW-1003">Cell membrane</keyword>
<gene>
    <name evidence="7" type="ORF">LK09_06285</name>
</gene>
<feature type="transmembrane region" description="Helical" evidence="6">
    <location>
        <begin position="70"/>
        <end position="89"/>
    </location>
</feature>
<dbReference type="CDD" id="cd06173">
    <property type="entry name" value="MFS_MefA_like"/>
    <property type="match status" value="1"/>
</dbReference>
<dbReference type="Pfam" id="PF07690">
    <property type="entry name" value="MFS_1"/>
    <property type="match status" value="1"/>
</dbReference>
<feature type="transmembrane region" description="Helical" evidence="6">
    <location>
        <begin position="38"/>
        <end position="58"/>
    </location>
</feature>
<reference evidence="7 8" key="1">
    <citation type="submission" date="2014-11" db="EMBL/GenBank/DDBJ databases">
        <title>Genome sequence of Microbacterium mangrovi MUSC 115(T).</title>
        <authorList>
            <person name="Lee L.-H."/>
        </authorList>
    </citation>
    <scope>NUCLEOTIDE SEQUENCE [LARGE SCALE GENOMIC DNA]</scope>
    <source>
        <strain evidence="7 8">MUSC 115</strain>
    </source>
</reference>
<dbReference type="GO" id="GO:0005886">
    <property type="term" value="C:plasma membrane"/>
    <property type="evidence" value="ECO:0007669"/>
    <property type="project" value="UniProtKB-SubCell"/>
</dbReference>
<evidence type="ECO:0000313" key="8">
    <source>
        <dbReference type="Proteomes" id="UP000031030"/>
    </source>
</evidence>
<name>A0A0B2ABN6_9MICO</name>
<dbReference type="Proteomes" id="UP000031030">
    <property type="component" value="Unassembled WGS sequence"/>
</dbReference>
<evidence type="ECO:0000256" key="3">
    <source>
        <dbReference type="ARBA" id="ARBA00022692"/>
    </source>
</evidence>
<evidence type="ECO:0008006" key="9">
    <source>
        <dbReference type="Google" id="ProtNLM"/>
    </source>
</evidence>
<dbReference type="SUPFAM" id="SSF103473">
    <property type="entry name" value="MFS general substrate transporter"/>
    <property type="match status" value="1"/>
</dbReference>
<comment type="caution">
    <text evidence="7">The sequence shown here is derived from an EMBL/GenBank/DDBJ whole genome shotgun (WGS) entry which is preliminary data.</text>
</comment>